<evidence type="ECO:0000313" key="2">
    <source>
        <dbReference type="Proteomes" id="UP000001542"/>
    </source>
</evidence>
<dbReference type="Proteomes" id="UP000001542">
    <property type="component" value="Unassembled WGS sequence"/>
</dbReference>
<dbReference type="EMBL" id="DS113457">
    <property type="protein sequence ID" value="EAY05088.1"/>
    <property type="molecule type" value="Genomic_DNA"/>
</dbReference>
<dbReference type="InParanoid" id="A2EQE6"/>
<name>A2EQE6_TRIV3</name>
<dbReference type="VEuPathDB" id="TrichDB:TVAGG3_0214650"/>
<protein>
    <submittedName>
        <fullName evidence="1">Uncharacterized protein</fullName>
    </submittedName>
</protein>
<dbReference type="RefSeq" id="XP_001317311.1">
    <property type="nucleotide sequence ID" value="XM_001317276.1"/>
</dbReference>
<keyword evidence="2" id="KW-1185">Reference proteome</keyword>
<sequence length="92" mass="10773">MLIGSEERPDLAFYYNLEVRKITGYYPTVFHWARAAFASDKISNEEKQNILNALLEFEEQCQPANCYDKSQIQSIIERFPNDAERIRNCYGS</sequence>
<dbReference type="KEGG" id="tva:4762954"/>
<organism evidence="1 2">
    <name type="scientific">Trichomonas vaginalis (strain ATCC PRA-98 / G3)</name>
    <dbReference type="NCBI Taxonomy" id="412133"/>
    <lineage>
        <taxon>Eukaryota</taxon>
        <taxon>Metamonada</taxon>
        <taxon>Parabasalia</taxon>
        <taxon>Trichomonadida</taxon>
        <taxon>Trichomonadidae</taxon>
        <taxon>Trichomonas</taxon>
    </lineage>
</organism>
<dbReference type="AlphaFoldDB" id="A2EQE6"/>
<accession>A2EQE6</accession>
<dbReference type="VEuPathDB" id="TrichDB:TVAG_108220"/>
<gene>
    <name evidence="1" type="ORF">TVAG_108220</name>
</gene>
<reference evidence="1" key="1">
    <citation type="submission" date="2006-10" db="EMBL/GenBank/DDBJ databases">
        <authorList>
            <person name="Amadeo P."/>
            <person name="Zhao Q."/>
            <person name="Wortman J."/>
            <person name="Fraser-Liggett C."/>
            <person name="Carlton J."/>
        </authorList>
    </citation>
    <scope>NUCLEOTIDE SEQUENCE</scope>
    <source>
        <strain evidence="1">G3</strain>
    </source>
</reference>
<reference evidence="1" key="2">
    <citation type="journal article" date="2007" name="Science">
        <title>Draft genome sequence of the sexually transmitted pathogen Trichomonas vaginalis.</title>
        <authorList>
            <person name="Carlton J.M."/>
            <person name="Hirt R.P."/>
            <person name="Silva J.C."/>
            <person name="Delcher A.L."/>
            <person name="Schatz M."/>
            <person name="Zhao Q."/>
            <person name="Wortman J.R."/>
            <person name="Bidwell S.L."/>
            <person name="Alsmark U.C.M."/>
            <person name="Besteiro S."/>
            <person name="Sicheritz-Ponten T."/>
            <person name="Noel C.J."/>
            <person name="Dacks J.B."/>
            <person name="Foster P.G."/>
            <person name="Simillion C."/>
            <person name="Van de Peer Y."/>
            <person name="Miranda-Saavedra D."/>
            <person name="Barton G.J."/>
            <person name="Westrop G.D."/>
            <person name="Mueller S."/>
            <person name="Dessi D."/>
            <person name="Fiori P.L."/>
            <person name="Ren Q."/>
            <person name="Paulsen I."/>
            <person name="Zhang H."/>
            <person name="Bastida-Corcuera F.D."/>
            <person name="Simoes-Barbosa A."/>
            <person name="Brown M.T."/>
            <person name="Hayes R.D."/>
            <person name="Mukherjee M."/>
            <person name="Okumura C.Y."/>
            <person name="Schneider R."/>
            <person name="Smith A.J."/>
            <person name="Vanacova S."/>
            <person name="Villalvazo M."/>
            <person name="Haas B.J."/>
            <person name="Pertea M."/>
            <person name="Feldblyum T.V."/>
            <person name="Utterback T.R."/>
            <person name="Shu C.L."/>
            <person name="Osoegawa K."/>
            <person name="de Jong P.J."/>
            <person name="Hrdy I."/>
            <person name="Horvathova L."/>
            <person name="Zubacova Z."/>
            <person name="Dolezal P."/>
            <person name="Malik S.B."/>
            <person name="Logsdon J.M. Jr."/>
            <person name="Henze K."/>
            <person name="Gupta A."/>
            <person name="Wang C.C."/>
            <person name="Dunne R.L."/>
            <person name="Upcroft J.A."/>
            <person name="Upcroft P."/>
            <person name="White O."/>
            <person name="Salzberg S.L."/>
            <person name="Tang P."/>
            <person name="Chiu C.-H."/>
            <person name="Lee Y.-S."/>
            <person name="Embley T.M."/>
            <person name="Coombs G.H."/>
            <person name="Mottram J.C."/>
            <person name="Tachezy J."/>
            <person name="Fraser-Liggett C.M."/>
            <person name="Johnson P.J."/>
        </authorList>
    </citation>
    <scope>NUCLEOTIDE SEQUENCE [LARGE SCALE GENOMIC DNA]</scope>
    <source>
        <strain evidence="1">G3</strain>
    </source>
</reference>
<proteinExistence type="predicted"/>
<evidence type="ECO:0000313" key="1">
    <source>
        <dbReference type="EMBL" id="EAY05088.1"/>
    </source>
</evidence>